<dbReference type="SUPFAM" id="SSF54427">
    <property type="entry name" value="NTF2-like"/>
    <property type="match status" value="1"/>
</dbReference>
<proteinExistence type="predicted"/>
<gene>
    <name evidence="2" type="ORF">SAMN06295987_10149</name>
</gene>
<dbReference type="InterPro" id="IPR006311">
    <property type="entry name" value="TAT_signal"/>
</dbReference>
<dbReference type="NCBIfam" id="TIGR02246">
    <property type="entry name" value="SgcJ/EcaC family oxidoreductase"/>
    <property type="match status" value="1"/>
</dbReference>
<reference evidence="3" key="1">
    <citation type="submission" date="2017-02" db="EMBL/GenBank/DDBJ databases">
        <authorList>
            <person name="Varghese N."/>
            <person name="Submissions S."/>
        </authorList>
    </citation>
    <scope>NUCLEOTIDE SEQUENCE [LARGE SCALE GENOMIC DNA]</scope>
    <source>
        <strain evidence="3">SM117</strain>
    </source>
</reference>
<dbReference type="InterPro" id="IPR011944">
    <property type="entry name" value="Steroid_delta5-4_isomerase"/>
</dbReference>
<evidence type="ECO:0000259" key="1">
    <source>
        <dbReference type="Pfam" id="PF12680"/>
    </source>
</evidence>
<evidence type="ECO:0000313" key="3">
    <source>
        <dbReference type="Proteomes" id="UP000190989"/>
    </source>
</evidence>
<name>A0A1U6GR98_9SPHN</name>
<dbReference type="InterPro" id="IPR037401">
    <property type="entry name" value="SnoaL-like"/>
</dbReference>
<dbReference type="AlphaFoldDB" id="A0A1U6GR98"/>
<evidence type="ECO:0000313" key="2">
    <source>
        <dbReference type="EMBL" id="SLJ86053.1"/>
    </source>
</evidence>
<dbReference type="PROSITE" id="PS51318">
    <property type="entry name" value="TAT"/>
    <property type="match status" value="1"/>
</dbReference>
<dbReference type="InterPro" id="IPR032710">
    <property type="entry name" value="NTF2-like_dom_sf"/>
</dbReference>
<accession>A0A1U6GR98</accession>
<organism evidence="2 3">
    <name type="scientific">Novosphingobium mathurense</name>
    <dbReference type="NCBI Taxonomy" id="428990"/>
    <lineage>
        <taxon>Bacteria</taxon>
        <taxon>Pseudomonadati</taxon>
        <taxon>Pseudomonadota</taxon>
        <taxon>Alphaproteobacteria</taxon>
        <taxon>Sphingomonadales</taxon>
        <taxon>Sphingomonadaceae</taxon>
        <taxon>Novosphingobium</taxon>
    </lineage>
</organism>
<dbReference type="EMBL" id="FVZE01000001">
    <property type="protein sequence ID" value="SLJ86053.1"/>
    <property type="molecule type" value="Genomic_DNA"/>
</dbReference>
<dbReference type="Proteomes" id="UP000190989">
    <property type="component" value="Unassembled WGS sequence"/>
</dbReference>
<dbReference type="Gene3D" id="3.10.450.50">
    <property type="match status" value="1"/>
</dbReference>
<keyword evidence="3" id="KW-1185">Reference proteome</keyword>
<protein>
    <recommendedName>
        <fullName evidence="1">SnoaL-like domain-containing protein</fullName>
    </recommendedName>
</protein>
<feature type="domain" description="SnoaL-like" evidence="1">
    <location>
        <begin position="75"/>
        <end position="176"/>
    </location>
</feature>
<sequence>MIGSIRKSWQSAFEGHEVSTQAAEGTDDGVTRSCFLRMMAAGALAAGFSGSARAAVPAKASGVPPVTDIDKLYDAWQERMNSGDLEGLVDLYVEDVYYVNPDGVALSGKAAVRTDLAGLLALKPQIVLGNRRHMVYENIALTTNHWRMNFFNADGVKQELTGGGIEVMRKEADGGWRYIIDDASRSAS</sequence>
<dbReference type="Pfam" id="PF12680">
    <property type="entry name" value="SnoaL_2"/>
    <property type="match status" value="1"/>
</dbReference>